<dbReference type="InterPro" id="IPR000774">
    <property type="entry name" value="PPIase_FKBP_N"/>
</dbReference>
<dbReference type="PANTHER" id="PTHR43811">
    <property type="entry name" value="FKBP-TYPE PEPTIDYL-PROLYL CIS-TRANS ISOMERASE FKPA"/>
    <property type="match status" value="1"/>
</dbReference>
<name>A0A382EW83_9ZZZZ</name>
<evidence type="ECO:0000256" key="1">
    <source>
        <dbReference type="ARBA" id="ARBA00000971"/>
    </source>
</evidence>
<dbReference type="InterPro" id="IPR001179">
    <property type="entry name" value="PPIase_FKBP_dom"/>
</dbReference>
<dbReference type="GO" id="GO:0003755">
    <property type="term" value="F:peptidyl-prolyl cis-trans isomerase activity"/>
    <property type="evidence" value="ECO:0007669"/>
    <property type="project" value="UniProtKB-KW"/>
</dbReference>
<sequence>MKKLLLSLSCLFFLVSCNQDTNIQNNLLESEKFLVTNLLNPGVVELESGLQYLVLDSVNFEEAHPKLTDTITADFHGTLINGKVFWSSVEMGEPLTIQLSKLIPGCQKVISYMRAGDRWRVFIHPDLAYGEEGRPTIPPNSALIFDIELFSFRSDI</sequence>
<evidence type="ECO:0000259" key="5">
    <source>
        <dbReference type="PROSITE" id="PS50059"/>
    </source>
</evidence>
<dbReference type="EC" id="5.2.1.8" evidence="2"/>
<feature type="domain" description="PPIase FKBP-type" evidence="5">
    <location>
        <begin position="68"/>
        <end position="153"/>
    </location>
</feature>
<proteinExistence type="predicted"/>
<organism evidence="6">
    <name type="scientific">marine metagenome</name>
    <dbReference type="NCBI Taxonomy" id="408172"/>
    <lineage>
        <taxon>unclassified sequences</taxon>
        <taxon>metagenomes</taxon>
        <taxon>ecological metagenomes</taxon>
    </lineage>
</organism>
<protein>
    <recommendedName>
        <fullName evidence="2">peptidylprolyl isomerase</fullName>
        <ecNumber evidence="2">5.2.1.8</ecNumber>
    </recommendedName>
</protein>
<evidence type="ECO:0000256" key="2">
    <source>
        <dbReference type="ARBA" id="ARBA00013194"/>
    </source>
</evidence>
<accession>A0A382EW83</accession>
<dbReference type="AlphaFoldDB" id="A0A382EW83"/>
<evidence type="ECO:0000256" key="4">
    <source>
        <dbReference type="ARBA" id="ARBA00023235"/>
    </source>
</evidence>
<keyword evidence="3" id="KW-0697">Rotamase</keyword>
<evidence type="ECO:0000256" key="3">
    <source>
        <dbReference type="ARBA" id="ARBA00023110"/>
    </source>
</evidence>
<dbReference type="Pfam" id="PF01346">
    <property type="entry name" value="FKBP_N"/>
    <property type="match status" value="1"/>
</dbReference>
<reference evidence="6" key="1">
    <citation type="submission" date="2018-05" db="EMBL/GenBank/DDBJ databases">
        <authorList>
            <person name="Lanie J.A."/>
            <person name="Ng W.-L."/>
            <person name="Kazmierczak K.M."/>
            <person name="Andrzejewski T.M."/>
            <person name="Davidsen T.M."/>
            <person name="Wayne K.J."/>
            <person name="Tettelin H."/>
            <person name="Glass J.I."/>
            <person name="Rusch D."/>
            <person name="Podicherti R."/>
            <person name="Tsui H.-C.T."/>
            <person name="Winkler M.E."/>
        </authorList>
    </citation>
    <scope>NUCLEOTIDE SEQUENCE</scope>
</reference>
<dbReference type="InterPro" id="IPR046357">
    <property type="entry name" value="PPIase_dom_sf"/>
</dbReference>
<evidence type="ECO:0000313" key="6">
    <source>
        <dbReference type="EMBL" id="SVB54213.1"/>
    </source>
</evidence>
<gene>
    <name evidence="6" type="ORF">METZ01_LOCUS207067</name>
</gene>
<dbReference type="PROSITE" id="PS51257">
    <property type="entry name" value="PROKAR_LIPOPROTEIN"/>
    <property type="match status" value="1"/>
</dbReference>
<dbReference type="PANTHER" id="PTHR43811:SF19">
    <property type="entry name" value="39 KDA FK506-BINDING NUCLEAR PROTEIN"/>
    <property type="match status" value="1"/>
</dbReference>
<dbReference type="PROSITE" id="PS50059">
    <property type="entry name" value="FKBP_PPIASE"/>
    <property type="match status" value="1"/>
</dbReference>
<dbReference type="GO" id="GO:0006457">
    <property type="term" value="P:protein folding"/>
    <property type="evidence" value="ECO:0007669"/>
    <property type="project" value="InterPro"/>
</dbReference>
<dbReference type="EMBL" id="UINC01046336">
    <property type="protein sequence ID" value="SVB54213.1"/>
    <property type="molecule type" value="Genomic_DNA"/>
</dbReference>
<dbReference type="SUPFAM" id="SSF54534">
    <property type="entry name" value="FKBP-like"/>
    <property type="match status" value="1"/>
</dbReference>
<dbReference type="Pfam" id="PF00254">
    <property type="entry name" value="FKBP_C"/>
    <property type="match status" value="1"/>
</dbReference>
<dbReference type="Gene3D" id="3.10.50.40">
    <property type="match status" value="1"/>
</dbReference>
<keyword evidence="4" id="KW-0413">Isomerase</keyword>
<comment type="catalytic activity">
    <reaction evidence="1">
        <text>[protein]-peptidylproline (omega=180) = [protein]-peptidylproline (omega=0)</text>
        <dbReference type="Rhea" id="RHEA:16237"/>
        <dbReference type="Rhea" id="RHEA-COMP:10747"/>
        <dbReference type="Rhea" id="RHEA-COMP:10748"/>
        <dbReference type="ChEBI" id="CHEBI:83833"/>
        <dbReference type="ChEBI" id="CHEBI:83834"/>
        <dbReference type="EC" id="5.2.1.8"/>
    </reaction>
</comment>